<evidence type="ECO:0000256" key="11">
    <source>
        <dbReference type="ARBA" id="ARBA00023288"/>
    </source>
</evidence>
<proteinExistence type="inferred from homology"/>
<evidence type="ECO:0000256" key="6">
    <source>
        <dbReference type="ARBA" id="ARBA00022927"/>
    </source>
</evidence>
<protein>
    <recommendedName>
        <fullName evidence="12">Membrane protein insertase YidC</fullName>
    </recommendedName>
    <alternativeName>
        <fullName evidence="12">Foldase YidC</fullName>
    </alternativeName>
    <alternativeName>
        <fullName evidence="12">Membrane integrase YidC</fullName>
    </alternativeName>
    <alternativeName>
        <fullName evidence="12">Membrane protein YidC</fullName>
    </alternativeName>
</protein>
<dbReference type="EMBL" id="JBBAXC010000017">
    <property type="protein sequence ID" value="MEI5908885.1"/>
    <property type="molecule type" value="Genomic_DNA"/>
</dbReference>
<dbReference type="InterPro" id="IPR028055">
    <property type="entry name" value="YidC/Oxa/ALB_C"/>
</dbReference>
<keyword evidence="7 12" id="KW-1133">Transmembrane helix</keyword>
<reference evidence="15 16" key="1">
    <citation type="journal article" date="2018" name="J. Microbiol.">
        <title>Bacillus spongiae sp. nov., isolated from sponge of Jeju Island.</title>
        <authorList>
            <person name="Lee G.E."/>
            <person name="Im W.T."/>
            <person name="Park J.S."/>
        </authorList>
    </citation>
    <scope>NUCLEOTIDE SEQUENCE [LARGE SCALE GENOMIC DNA]</scope>
    <source>
        <strain evidence="15 16">135PIL107-10</strain>
    </source>
</reference>
<accession>A0ABU8HI03</accession>
<keyword evidence="4 12" id="KW-0812">Transmembrane</keyword>
<evidence type="ECO:0000256" key="9">
    <source>
        <dbReference type="ARBA" id="ARBA00023139"/>
    </source>
</evidence>
<evidence type="ECO:0000256" key="3">
    <source>
        <dbReference type="ARBA" id="ARBA00022475"/>
    </source>
</evidence>
<keyword evidence="16" id="KW-1185">Reference proteome</keyword>
<keyword evidence="8 12" id="KW-0472">Membrane</keyword>
<dbReference type="InterPro" id="IPR023060">
    <property type="entry name" value="YidC/YidC1/YidC2_Firmicutes"/>
</dbReference>
<dbReference type="Proteomes" id="UP001312865">
    <property type="component" value="Unassembled WGS sequence"/>
</dbReference>
<comment type="caution">
    <text evidence="15">The sequence shown here is derived from an EMBL/GenBank/DDBJ whole genome shotgun (WGS) entry which is preliminary data.</text>
</comment>
<evidence type="ECO:0000256" key="8">
    <source>
        <dbReference type="ARBA" id="ARBA00023136"/>
    </source>
</evidence>
<feature type="signal peptide" evidence="13">
    <location>
        <begin position="1"/>
        <end position="23"/>
    </location>
</feature>
<evidence type="ECO:0000256" key="13">
    <source>
        <dbReference type="SAM" id="SignalP"/>
    </source>
</evidence>
<evidence type="ECO:0000256" key="2">
    <source>
        <dbReference type="ARBA" id="ARBA00022448"/>
    </source>
</evidence>
<dbReference type="PROSITE" id="PS51257">
    <property type="entry name" value="PROKAR_LIPOPROTEIN"/>
    <property type="match status" value="1"/>
</dbReference>
<comment type="similarity">
    <text evidence="12">Belongs to the OXA1/ALB3/YidC family. Type 2 subfamily.</text>
</comment>
<dbReference type="RefSeq" id="WP_336588330.1">
    <property type="nucleotide sequence ID" value="NZ_JBBAXC010000017.1"/>
</dbReference>
<comment type="subcellular location">
    <subcellularLocation>
        <location evidence="1 12">Cell membrane</location>
        <topology evidence="1 12">Multi-pass membrane protein</topology>
    </subcellularLocation>
</comment>
<evidence type="ECO:0000313" key="16">
    <source>
        <dbReference type="Proteomes" id="UP001312865"/>
    </source>
</evidence>
<evidence type="ECO:0000256" key="1">
    <source>
        <dbReference type="ARBA" id="ARBA00004651"/>
    </source>
</evidence>
<keyword evidence="5 12" id="KW-0732">Signal</keyword>
<name>A0ABU8HI03_9BACI</name>
<dbReference type="PANTHER" id="PTHR12428:SF65">
    <property type="entry name" value="CYTOCHROME C OXIDASE ASSEMBLY PROTEIN COX18, MITOCHONDRIAL"/>
    <property type="match status" value="1"/>
</dbReference>
<evidence type="ECO:0000256" key="10">
    <source>
        <dbReference type="ARBA" id="ARBA00023186"/>
    </source>
</evidence>
<keyword evidence="2 12" id="KW-0813">Transport</keyword>
<keyword evidence="3 12" id="KW-1003">Cell membrane</keyword>
<gene>
    <name evidence="12 15" type="primary">yidC</name>
    <name evidence="15" type="ORF">WAK64_17690</name>
</gene>
<evidence type="ECO:0000313" key="15">
    <source>
        <dbReference type="EMBL" id="MEI5908885.1"/>
    </source>
</evidence>
<dbReference type="InterPro" id="IPR047196">
    <property type="entry name" value="YidC_ALB_C"/>
</dbReference>
<feature type="transmembrane region" description="Helical" evidence="12">
    <location>
        <begin position="47"/>
        <end position="69"/>
    </location>
</feature>
<evidence type="ECO:0000259" key="14">
    <source>
        <dbReference type="Pfam" id="PF02096"/>
    </source>
</evidence>
<evidence type="ECO:0000256" key="12">
    <source>
        <dbReference type="HAMAP-Rule" id="MF_01811"/>
    </source>
</evidence>
<keyword evidence="6 12" id="KW-0653">Protein transport</keyword>
<keyword evidence="10 12" id="KW-0143">Chaperone</keyword>
<evidence type="ECO:0000256" key="7">
    <source>
        <dbReference type="ARBA" id="ARBA00022989"/>
    </source>
</evidence>
<keyword evidence="11 12" id="KW-0449">Lipoprotein</keyword>
<sequence>MKKQLTYFIIAFSSLFLLSGCQAAQNQDGFFYKIFVSPFATALHEIGTFLGGNFGLAIIIITLLIRLILMPFMLKTYKNQQAMKVKMEKLKPEMKAIQEKLKATKDTEEQRKLQQEMMQLYQKHGVNPLNMGCLPILIQMPILLGLYYAIIGSEEIASHTFLWFNLGQTDIPIAIIAGIIYFAQAKVSLIGISSEQLKQMKFISYLSPILIFVFSLTAPSALPLYWTVGGLFLIIQTLISKKYYQEHPEKAVD</sequence>
<dbReference type="CDD" id="cd20070">
    <property type="entry name" value="5TM_YidC_Alb3"/>
    <property type="match status" value="1"/>
</dbReference>
<dbReference type="Pfam" id="PF02096">
    <property type="entry name" value="60KD_IMP"/>
    <property type="match status" value="1"/>
</dbReference>
<feature type="transmembrane region" description="Helical" evidence="12">
    <location>
        <begin position="171"/>
        <end position="190"/>
    </location>
</feature>
<dbReference type="NCBIfam" id="TIGR03592">
    <property type="entry name" value="yidC_oxa1_cterm"/>
    <property type="match status" value="1"/>
</dbReference>
<evidence type="ECO:0000256" key="5">
    <source>
        <dbReference type="ARBA" id="ARBA00022729"/>
    </source>
</evidence>
<evidence type="ECO:0000256" key="4">
    <source>
        <dbReference type="ARBA" id="ARBA00022692"/>
    </source>
</evidence>
<comment type="function">
    <text evidence="12">Required for the insertion and/or proper folding and/or complex formation of integral membrane proteins into the membrane. Involved in integration of membrane proteins that insert both dependently and independently of the Sec translocase complex, as well as at least some lipoproteins.</text>
</comment>
<feature type="domain" description="Membrane insertase YidC/Oxa/ALB C-terminal" evidence="14">
    <location>
        <begin position="54"/>
        <end position="241"/>
    </location>
</feature>
<dbReference type="HAMAP" id="MF_01811">
    <property type="entry name" value="YidC_type2"/>
    <property type="match status" value="1"/>
</dbReference>
<feature type="chain" id="PRO_5045727057" description="Membrane protein insertase YidC" evidence="13">
    <location>
        <begin position="24"/>
        <end position="253"/>
    </location>
</feature>
<dbReference type="PANTHER" id="PTHR12428">
    <property type="entry name" value="OXA1"/>
    <property type="match status" value="1"/>
</dbReference>
<organism evidence="15 16">
    <name type="scientific">Bacillus spongiae</name>
    <dbReference type="NCBI Taxonomy" id="2683610"/>
    <lineage>
        <taxon>Bacteria</taxon>
        <taxon>Bacillati</taxon>
        <taxon>Bacillota</taxon>
        <taxon>Bacilli</taxon>
        <taxon>Bacillales</taxon>
        <taxon>Bacillaceae</taxon>
        <taxon>Bacillus</taxon>
    </lineage>
</organism>
<dbReference type="InterPro" id="IPR001708">
    <property type="entry name" value="YidC/ALB3/OXA1/COX18"/>
</dbReference>
<feature type="transmembrane region" description="Helical" evidence="12">
    <location>
        <begin position="202"/>
        <end position="218"/>
    </location>
</feature>
<keyword evidence="9" id="KW-0564">Palmitate</keyword>
<feature type="transmembrane region" description="Helical" evidence="12">
    <location>
        <begin position="129"/>
        <end position="151"/>
    </location>
</feature>
<dbReference type="PRINTS" id="PR00701">
    <property type="entry name" value="60KDINNERMP"/>
</dbReference>